<organism evidence="1">
    <name type="scientific">Pectinophora gossypiella</name>
    <name type="common">Cotton pink bollworm</name>
    <name type="synonym">Depressaria gossypiella</name>
    <dbReference type="NCBI Taxonomy" id="13191"/>
    <lineage>
        <taxon>Eukaryota</taxon>
        <taxon>Metazoa</taxon>
        <taxon>Ecdysozoa</taxon>
        <taxon>Arthropoda</taxon>
        <taxon>Hexapoda</taxon>
        <taxon>Insecta</taxon>
        <taxon>Pterygota</taxon>
        <taxon>Neoptera</taxon>
        <taxon>Endopterygota</taxon>
        <taxon>Lepidoptera</taxon>
        <taxon>Glossata</taxon>
        <taxon>Ditrysia</taxon>
        <taxon>Gelechioidea</taxon>
        <taxon>Gelechiidae</taxon>
        <taxon>Apatetrinae</taxon>
        <taxon>Pectinophora</taxon>
    </lineage>
</organism>
<dbReference type="OrthoDB" id="239865at2759"/>
<dbReference type="AlphaFoldDB" id="A0A1E1WKU7"/>
<feature type="non-terminal residue" evidence="1">
    <location>
        <position position="101"/>
    </location>
</feature>
<evidence type="ECO:0000313" key="1">
    <source>
        <dbReference type="EMBL" id="JAT87481.1"/>
    </source>
</evidence>
<feature type="non-terminal residue" evidence="1">
    <location>
        <position position="1"/>
    </location>
</feature>
<proteinExistence type="predicted"/>
<dbReference type="EMBL" id="GDQN01003573">
    <property type="protein sequence ID" value="JAT87481.1"/>
    <property type="molecule type" value="Transcribed_RNA"/>
</dbReference>
<sequence length="101" mass="11464">LTSGPSGGYYVLLYYLLSIKLSFNKVNMEETSMETDTLLESESNGHTNDNMEDVADVNTEDRSCYQYPTLFMSKTLLELCNSSWTRAPKAKEDVQPYLRGC</sequence>
<gene>
    <name evidence="1" type="ORF">g.17311</name>
</gene>
<protein>
    <submittedName>
        <fullName evidence="1">Uncharacterized protein</fullName>
    </submittedName>
</protein>
<accession>A0A1E1WKU7</accession>
<name>A0A1E1WKU7_PECGO</name>
<reference evidence="1" key="1">
    <citation type="submission" date="2015-09" db="EMBL/GenBank/DDBJ databases">
        <title>De novo assembly of Pectinophora gossypiella (Pink Bollworm) gut transcriptome.</title>
        <authorList>
            <person name="Tassone E.E."/>
        </authorList>
    </citation>
    <scope>NUCLEOTIDE SEQUENCE</scope>
</reference>